<evidence type="ECO:0000313" key="3">
    <source>
        <dbReference type="Proteomes" id="UP000423756"/>
    </source>
</evidence>
<dbReference type="PROSITE" id="PS51257">
    <property type="entry name" value="PROKAR_LIPOPROTEIN"/>
    <property type="match status" value="1"/>
</dbReference>
<proteinExistence type="predicted"/>
<protein>
    <recommendedName>
        <fullName evidence="4">Lipoprotein</fullName>
    </recommendedName>
</protein>
<evidence type="ECO:0008006" key="4">
    <source>
        <dbReference type="Google" id="ProtNLM"/>
    </source>
</evidence>
<comment type="caution">
    <text evidence="2">The sequence shown here is derived from an EMBL/GenBank/DDBJ whole genome shotgun (WGS) entry which is preliminary data.</text>
</comment>
<gene>
    <name evidence="2" type="ORF">F7Q91_03340</name>
</gene>
<dbReference type="RefSeq" id="WP_137406567.1">
    <property type="nucleotide sequence ID" value="NZ_AP025467.1"/>
</dbReference>
<feature type="signal peptide" evidence="1">
    <location>
        <begin position="1"/>
        <end position="22"/>
    </location>
</feature>
<keyword evidence="1" id="KW-0732">Signal</keyword>
<dbReference type="GeneID" id="77344691"/>
<reference evidence="2 3" key="1">
    <citation type="submission" date="2019-09" db="EMBL/GenBank/DDBJ databases">
        <title>Draft genome sequences of 48 bacterial type strains from the CCUG.</title>
        <authorList>
            <person name="Tunovic T."/>
            <person name="Pineiro-Iglesias B."/>
            <person name="Unosson C."/>
            <person name="Inganas E."/>
            <person name="Ohlen M."/>
            <person name="Cardew S."/>
            <person name="Jensie-Markopoulos S."/>
            <person name="Salva-Serra F."/>
            <person name="Jaen-Luchoro D."/>
            <person name="Karlsson R."/>
            <person name="Svensson-Stadler L."/>
            <person name="Chun J."/>
            <person name="Moore E."/>
        </authorList>
    </citation>
    <scope>NUCLEOTIDE SEQUENCE [LARGE SCALE GENOMIC DNA]</scope>
    <source>
        <strain evidence="2 3">CCUG 48643</strain>
    </source>
</reference>
<dbReference type="Proteomes" id="UP000423756">
    <property type="component" value="Unassembled WGS sequence"/>
</dbReference>
<dbReference type="AlphaFoldDB" id="A0A7V7TIF0"/>
<name>A0A7V7TIF0_9VIBR</name>
<evidence type="ECO:0000256" key="1">
    <source>
        <dbReference type="SAM" id="SignalP"/>
    </source>
</evidence>
<evidence type="ECO:0000313" key="2">
    <source>
        <dbReference type="EMBL" id="KAB0482456.1"/>
    </source>
</evidence>
<sequence length="175" mass="19697">MTNKFWAILFFCFISLTGCTSSQVVDHSEMDIPSVEERAFGGLEPYAIELLDELRLLAKTRSAKAQAIKPFGQRRQEKMLSTMVLPGFDKRVDWNCQCEVETIAKGIAEKVGYGSERVFTYGRKPPGGVWVNLVLNDQPIKDAISMIDAEKGAQVDFMIDHKVKTIVVKYLETTN</sequence>
<accession>A0A7V7TIF0</accession>
<dbReference type="Gene3D" id="3.55.50.60">
    <property type="entry name" value="DotD protein"/>
    <property type="match status" value="1"/>
</dbReference>
<organism evidence="2 3">
    <name type="scientific">Vibrio chagasii</name>
    <dbReference type="NCBI Taxonomy" id="170679"/>
    <lineage>
        <taxon>Bacteria</taxon>
        <taxon>Pseudomonadati</taxon>
        <taxon>Pseudomonadota</taxon>
        <taxon>Gammaproteobacteria</taxon>
        <taxon>Vibrionales</taxon>
        <taxon>Vibrionaceae</taxon>
        <taxon>Vibrio</taxon>
    </lineage>
</organism>
<dbReference type="EMBL" id="VZPX01000004">
    <property type="protein sequence ID" value="KAB0482456.1"/>
    <property type="molecule type" value="Genomic_DNA"/>
</dbReference>
<dbReference type="InterPro" id="IPR038140">
    <property type="entry name" value="DotD_sf"/>
</dbReference>
<feature type="chain" id="PRO_5030706760" description="Lipoprotein" evidence="1">
    <location>
        <begin position="23"/>
        <end position="175"/>
    </location>
</feature>